<dbReference type="InterPro" id="IPR013595">
    <property type="entry name" value="Pept_S33_TAP-like_C"/>
</dbReference>
<dbReference type="PROSITE" id="PS51257">
    <property type="entry name" value="PROKAR_LIPOPROTEIN"/>
    <property type="match status" value="1"/>
</dbReference>
<feature type="domain" description="Peptidase S33 tripeptidyl aminopeptidase-like C-terminal" evidence="3">
    <location>
        <begin position="417"/>
        <end position="514"/>
    </location>
</feature>
<name>A0A1H9VGH7_9PSEU</name>
<dbReference type="Pfam" id="PF08386">
    <property type="entry name" value="Abhydrolase_4"/>
    <property type="match status" value="1"/>
</dbReference>
<keyword evidence="1" id="KW-0732">Signal</keyword>
<sequence>MRVRKSVRRAALALVAVSVLTACSAGPSNRPVIAVRGEENQPVDQSALAGPQPVPPLGEYKTDSLQWSQCDEQMKDRFGADAPQGDLRYECARMTAVLDPPGRPGRGQLGIALTRVGTGKSALVVVNDPGGEPGTLKAARLAAALPKDVLSTYTIIGMDRRGTGRSDGMSCVPPATRALLMEYDPAETEQSNLVVAAGEASQECVLDLEGRLTAFDSWRAAADLERLREFLGSERLNAIGLGEGSRVITTYAQRYPNRIGRTVLDGAPDPALDQVGVLESRAVAAEATFDAFARDCKTRGCALANPREDVAALLTQLRSGRVRGEYLDLTPGSALNAIVAGLADRAKWPALADSLVKARAGDSTGLFALLDPLVNDLDENPPRFDAGLIIGCNDTSTRIPPDRVKALTADWQSKHAMFGALFARQLLHCNPFVPPKAEKVEPLKSAPPIVVLSTANDASTPAPGTEHAAQRLPGSALVAWQGSGHGALGLSGCATTAVRDYLVDAKVPSNGTVCPP</sequence>
<feature type="domain" description="AB hydrolase-1" evidence="2">
    <location>
        <begin position="139"/>
        <end position="275"/>
    </location>
</feature>
<organism evidence="4 5">
    <name type="scientific">Lentzea albida</name>
    <dbReference type="NCBI Taxonomy" id="65499"/>
    <lineage>
        <taxon>Bacteria</taxon>
        <taxon>Bacillati</taxon>
        <taxon>Actinomycetota</taxon>
        <taxon>Actinomycetes</taxon>
        <taxon>Pseudonocardiales</taxon>
        <taxon>Pseudonocardiaceae</taxon>
        <taxon>Lentzea</taxon>
    </lineage>
</organism>
<evidence type="ECO:0000259" key="2">
    <source>
        <dbReference type="Pfam" id="PF00561"/>
    </source>
</evidence>
<dbReference type="SUPFAM" id="SSF53474">
    <property type="entry name" value="alpha/beta-Hydrolases"/>
    <property type="match status" value="1"/>
</dbReference>
<evidence type="ECO:0000259" key="3">
    <source>
        <dbReference type="Pfam" id="PF08386"/>
    </source>
</evidence>
<evidence type="ECO:0000256" key="1">
    <source>
        <dbReference type="SAM" id="SignalP"/>
    </source>
</evidence>
<reference evidence="5" key="1">
    <citation type="submission" date="2016-10" db="EMBL/GenBank/DDBJ databases">
        <authorList>
            <person name="Varghese N."/>
            <person name="Submissions S."/>
        </authorList>
    </citation>
    <scope>NUCLEOTIDE SEQUENCE [LARGE SCALE GENOMIC DNA]</scope>
    <source>
        <strain evidence="5">DSM 44437</strain>
    </source>
</reference>
<dbReference type="GO" id="GO:0016787">
    <property type="term" value="F:hydrolase activity"/>
    <property type="evidence" value="ECO:0007669"/>
    <property type="project" value="UniProtKB-KW"/>
</dbReference>
<proteinExistence type="predicted"/>
<keyword evidence="4" id="KW-0378">Hydrolase</keyword>
<dbReference type="Gene3D" id="3.40.50.1820">
    <property type="entry name" value="alpha/beta hydrolase"/>
    <property type="match status" value="1"/>
</dbReference>
<dbReference type="EMBL" id="FOFV01000018">
    <property type="protein sequence ID" value="SES20669.1"/>
    <property type="molecule type" value="Genomic_DNA"/>
</dbReference>
<gene>
    <name evidence="4" type="ORF">SAMN04488000_11897</name>
</gene>
<dbReference type="InterPro" id="IPR029058">
    <property type="entry name" value="AB_hydrolase_fold"/>
</dbReference>
<dbReference type="Proteomes" id="UP000199503">
    <property type="component" value="Unassembled WGS sequence"/>
</dbReference>
<dbReference type="AlphaFoldDB" id="A0A1H9VGH7"/>
<accession>A0A1H9VGH7</accession>
<dbReference type="STRING" id="65499.SAMN04488000_11897"/>
<feature type="signal peptide" evidence="1">
    <location>
        <begin position="1"/>
        <end position="24"/>
    </location>
</feature>
<protein>
    <submittedName>
        <fullName evidence="4">Alpha/beta hydrolase fold</fullName>
    </submittedName>
</protein>
<dbReference type="Pfam" id="PF00561">
    <property type="entry name" value="Abhydrolase_1"/>
    <property type="match status" value="1"/>
</dbReference>
<evidence type="ECO:0000313" key="5">
    <source>
        <dbReference type="Proteomes" id="UP000199503"/>
    </source>
</evidence>
<keyword evidence="5" id="KW-1185">Reference proteome</keyword>
<dbReference type="OrthoDB" id="5166357at2"/>
<dbReference type="InterPro" id="IPR000073">
    <property type="entry name" value="AB_hydrolase_1"/>
</dbReference>
<feature type="chain" id="PRO_5038443346" evidence="1">
    <location>
        <begin position="25"/>
        <end position="516"/>
    </location>
</feature>
<evidence type="ECO:0000313" key="4">
    <source>
        <dbReference type="EMBL" id="SES20669.1"/>
    </source>
</evidence>